<evidence type="ECO:0000313" key="4">
    <source>
        <dbReference type="Proteomes" id="UP000489600"/>
    </source>
</evidence>
<dbReference type="AlphaFoldDB" id="A0A565AKG7"/>
<dbReference type="Proteomes" id="UP000489600">
    <property type="component" value="Unassembled WGS sequence"/>
</dbReference>
<dbReference type="EMBL" id="CABITT030000001">
    <property type="protein sequence ID" value="VVA89896.1"/>
    <property type="molecule type" value="Genomic_DNA"/>
</dbReference>
<dbReference type="Pfam" id="PF10440">
    <property type="entry name" value="WIYLD"/>
    <property type="match status" value="1"/>
</dbReference>
<feature type="region of interest" description="Disordered" evidence="1">
    <location>
        <begin position="64"/>
        <end position="154"/>
    </location>
</feature>
<reference evidence="3" key="1">
    <citation type="submission" date="2019-07" db="EMBL/GenBank/DDBJ databases">
        <authorList>
            <person name="Dittberner H."/>
        </authorList>
    </citation>
    <scope>NUCLEOTIDE SEQUENCE [LARGE SCALE GENOMIC DNA]</scope>
</reference>
<feature type="region of interest" description="Disordered" evidence="1">
    <location>
        <begin position="235"/>
        <end position="256"/>
    </location>
</feature>
<proteinExistence type="predicted"/>
<comment type="caution">
    <text evidence="3">The sequence shown here is derived from an EMBL/GenBank/DDBJ whole genome shotgun (WGS) entry which is preliminary data.</text>
</comment>
<keyword evidence="4" id="KW-1185">Reference proteome</keyword>
<feature type="compositionally biased region" description="Basic and acidic residues" evidence="1">
    <location>
        <begin position="65"/>
        <end position="76"/>
    </location>
</feature>
<evidence type="ECO:0000259" key="2">
    <source>
        <dbReference type="Pfam" id="PF10440"/>
    </source>
</evidence>
<dbReference type="OrthoDB" id="1929977at2759"/>
<evidence type="ECO:0000256" key="1">
    <source>
        <dbReference type="SAM" id="MobiDB-lite"/>
    </source>
</evidence>
<dbReference type="InterPro" id="IPR043017">
    <property type="entry name" value="WIYLD_dom_sf"/>
</dbReference>
<dbReference type="PANTHER" id="PTHR46450:SF1">
    <property type="entry name" value="INACTIVE HISTONE-LYSINE N-METHYLTRANSFERASE SUVR1-RELATED"/>
    <property type="match status" value="1"/>
</dbReference>
<protein>
    <recommendedName>
        <fullName evidence="2">WIYLD domain-containing protein</fullName>
    </recommendedName>
</protein>
<dbReference type="Gene3D" id="1.10.8.850">
    <property type="entry name" value="Histone-lysine N methyltransferase , C-terminal domain-like"/>
    <property type="match status" value="1"/>
</dbReference>
<dbReference type="PANTHER" id="PTHR46450">
    <property type="entry name" value="INACTIVE HISTONE-LYSINE N-METHYLTRANSFERASE SUVR1-RELATED"/>
    <property type="match status" value="1"/>
</dbReference>
<organism evidence="3 4">
    <name type="scientific">Arabis nemorensis</name>
    <dbReference type="NCBI Taxonomy" id="586526"/>
    <lineage>
        <taxon>Eukaryota</taxon>
        <taxon>Viridiplantae</taxon>
        <taxon>Streptophyta</taxon>
        <taxon>Embryophyta</taxon>
        <taxon>Tracheophyta</taxon>
        <taxon>Spermatophyta</taxon>
        <taxon>Magnoliopsida</taxon>
        <taxon>eudicotyledons</taxon>
        <taxon>Gunneridae</taxon>
        <taxon>Pentapetalae</taxon>
        <taxon>rosids</taxon>
        <taxon>malvids</taxon>
        <taxon>Brassicales</taxon>
        <taxon>Brassicaceae</taxon>
        <taxon>Arabideae</taxon>
        <taxon>Arabis</taxon>
    </lineage>
</organism>
<feature type="domain" description="WIYLD" evidence="2">
    <location>
        <begin position="7"/>
        <end position="61"/>
    </location>
</feature>
<gene>
    <name evidence="3" type="ORF">ANE_LOCUS341</name>
</gene>
<accession>A0A565AKG7</accession>
<feature type="compositionally biased region" description="Acidic residues" evidence="1">
    <location>
        <begin position="139"/>
        <end position="150"/>
    </location>
</feature>
<name>A0A565AKG7_9BRAS</name>
<feature type="compositionally biased region" description="Acidic residues" evidence="1">
    <location>
        <begin position="98"/>
        <end position="107"/>
    </location>
</feature>
<sequence length="392" mass="43825">MAPTHAAKIKKACTAMKEYDRPEAKVKSVLKKLLKSYDNKWDFIEDEGYKVLLDAIFDEADVEVTENKKKEEENKSNDVATTRGKKKALEQTQLVVKDEDDDIDEEETPLKRRLRRKRDNNSSLSLASPISKKAREEEPNPEAEDEDDDMNALPPLKRYLRRRVERGSAITEYNNTSQLPPVIFLPAGPLQTGNDSDAGALVIFNDEPFTEHKPIIPDTVNCSAPMLEMEKSNMPVEEQNGEPEGTLNDTTSMDVPPSAVEESREYKVAAAALELASSTSGEAKISLTFSPATEETFLRLPSMEDLRRAMEEKCQKSYKIIHPGFSVLGFMNDMCSCYIDLAKNSKNQTLETETVSDLSKAGDESSAADISMRLVLFRNVRSLQMAGEQLAT</sequence>
<evidence type="ECO:0000313" key="3">
    <source>
        <dbReference type="EMBL" id="VVA89896.1"/>
    </source>
</evidence>
<dbReference type="InterPro" id="IPR018848">
    <property type="entry name" value="WIYLD_domain"/>
</dbReference>